<evidence type="ECO:0000256" key="1">
    <source>
        <dbReference type="ARBA" id="ARBA00004141"/>
    </source>
</evidence>
<organism evidence="4 5">
    <name type="scientific">Candidatus Acutalibacter pullistercoris</name>
    <dbReference type="NCBI Taxonomy" id="2838418"/>
    <lineage>
        <taxon>Bacteria</taxon>
        <taxon>Bacillati</taxon>
        <taxon>Bacillota</taxon>
        <taxon>Clostridia</taxon>
        <taxon>Eubacteriales</taxon>
        <taxon>Acutalibacteraceae</taxon>
        <taxon>Acutalibacter</taxon>
    </lineage>
</organism>
<accession>A0A9D2C1R4</accession>
<comment type="caution">
    <text evidence="4">The sequence shown here is derived from an EMBL/GenBank/DDBJ whole genome shotgun (WGS) entry which is preliminary data.</text>
</comment>
<keyword evidence="2" id="KW-1133">Transmembrane helix</keyword>
<dbReference type="EMBL" id="DXDU01000099">
    <property type="protein sequence ID" value="HIY26727.1"/>
    <property type="molecule type" value="Genomic_DNA"/>
</dbReference>
<dbReference type="SUPFAM" id="SSF81665">
    <property type="entry name" value="Calcium ATPase, transmembrane domain M"/>
    <property type="match status" value="1"/>
</dbReference>
<dbReference type="Proteomes" id="UP000823915">
    <property type="component" value="Unassembled WGS sequence"/>
</dbReference>
<dbReference type="NCBIfam" id="TIGR01494">
    <property type="entry name" value="ATPase_P-type"/>
    <property type="match status" value="1"/>
</dbReference>
<evidence type="ECO:0000313" key="5">
    <source>
        <dbReference type="Proteomes" id="UP000823915"/>
    </source>
</evidence>
<feature type="non-terminal residue" evidence="4">
    <location>
        <position position="291"/>
    </location>
</feature>
<protein>
    <submittedName>
        <fullName evidence="4">HAD-IC family P-type ATPase</fullName>
    </submittedName>
</protein>
<keyword evidence="2" id="KW-0472">Membrane</keyword>
<feature type="domain" description="P-type ATPase A" evidence="3">
    <location>
        <begin position="100"/>
        <end position="196"/>
    </location>
</feature>
<feature type="transmembrane region" description="Helical" evidence="2">
    <location>
        <begin position="69"/>
        <end position="87"/>
    </location>
</feature>
<dbReference type="InterPro" id="IPR008250">
    <property type="entry name" value="ATPase_P-typ_transduc_dom_A_sf"/>
</dbReference>
<feature type="transmembrane region" description="Helical" evidence="2">
    <location>
        <begin position="252"/>
        <end position="274"/>
    </location>
</feature>
<dbReference type="SUPFAM" id="SSF81653">
    <property type="entry name" value="Calcium ATPase, transduction domain A"/>
    <property type="match status" value="1"/>
</dbReference>
<dbReference type="Pfam" id="PF00122">
    <property type="entry name" value="E1-E2_ATPase"/>
    <property type="match status" value="1"/>
</dbReference>
<dbReference type="GO" id="GO:0016020">
    <property type="term" value="C:membrane"/>
    <property type="evidence" value="ECO:0007669"/>
    <property type="project" value="InterPro"/>
</dbReference>
<dbReference type="Gene3D" id="2.70.150.10">
    <property type="entry name" value="Calcium-transporting ATPase, cytoplasmic transduction domain A"/>
    <property type="match status" value="1"/>
</dbReference>
<dbReference type="InterPro" id="IPR059000">
    <property type="entry name" value="ATPase_P-type_domA"/>
</dbReference>
<reference evidence="4" key="1">
    <citation type="journal article" date="2021" name="PeerJ">
        <title>Extensive microbial diversity within the chicken gut microbiome revealed by metagenomics and culture.</title>
        <authorList>
            <person name="Gilroy R."/>
            <person name="Ravi A."/>
            <person name="Getino M."/>
            <person name="Pursley I."/>
            <person name="Horton D.L."/>
            <person name="Alikhan N.F."/>
            <person name="Baker D."/>
            <person name="Gharbi K."/>
            <person name="Hall N."/>
            <person name="Watson M."/>
            <person name="Adriaenssens E.M."/>
            <person name="Foster-Nyarko E."/>
            <person name="Jarju S."/>
            <person name="Secka A."/>
            <person name="Antonio M."/>
            <person name="Oren A."/>
            <person name="Chaudhuri R.R."/>
            <person name="La Ragione R."/>
            <person name="Hildebrand F."/>
            <person name="Pallen M.J."/>
        </authorList>
    </citation>
    <scope>NUCLEOTIDE SEQUENCE</scope>
    <source>
        <strain evidence="4">1282</strain>
    </source>
</reference>
<dbReference type="InterPro" id="IPR001757">
    <property type="entry name" value="P_typ_ATPase"/>
</dbReference>
<name>A0A9D2C1R4_9FIRM</name>
<evidence type="ECO:0000259" key="3">
    <source>
        <dbReference type="Pfam" id="PF00122"/>
    </source>
</evidence>
<dbReference type="InterPro" id="IPR023298">
    <property type="entry name" value="ATPase_P-typ_TM_dom_sf"/>
</dbReference>
<dbReference type="Gene3D" id="1.20.1110.10">
    <property type="entry name" value="Calcium-transporting ATPase, transmembrane domain"/>
    <property type="match status" value="1"/>
</dbReference>
<proteinExistence type="predicted"/>
<dbReference type="GO" id="GO:0005524">
    <property type="term" value="F:ATP binding"/>
    <property type="evidence" value="ECO:0007669"/>
    <property type="project" value="InterPro"/>
</dbReference>
<dbReference type="AlphaFoldDB" id="A0A9D2C1R4"/>
<comment type="subcellular location">
    <subcellularLocation>
        <location evidence="1">Membrane</location>
        <topology evidence="1">Multi-pass membrane protein</topology>
    </subcellularLocation>
</comment>
<dbReference type="GO" id="GO:0016887">
    <property type="term" value="F:ATP hydrolysis activity"/>
    <property type="evidence" value="ECO:0007669"/>
    <property type="project" value="InterPro"/>
</dbReference>
<evidence type="ECO:0000256" key="2">
    <source>
        <dbReference type="SAM" id="Phobius"/>
    </source>
</evidence>
<evidence type="ECO:0000313" key="4">
    <source>
        <dbReference type="EMBL" id="HIY26727.1"/>
    </source>
</evidence>
<feature type="transmembrane region" description="Helical" evidence="2">
    <location>
        <begin position="212"/>
        <end position="232"/>
    </location>
</feature>
<gene>
    <name evidence="4" type="ORF">H9838_06075</name>
</gene>
<feature type="transmembrane region" description="Helical" evidence="2">
    <location>
        <begin position="45"/>
        <end position="63"/>
    </location>
</feature>
<sequence length="291" mass="31222">MERYQPDPGFGLSQEQVAARVRQGLHNGDSGIKTKTEGQIIRENVFTFFNLLNFALALAVILVGSPRSALFMGVIFSNILIGSFQGIRAKRTIDKLSLISAPRATVLRAGEKSTVAVEDVVLDDVLLLSSGNQICADATVVDGECEVNESLITGESDPVVKQKGDSLLSGSFVVSGSCAAQVDHVGADNYAQKIAGDAGYIKKRNSEIMDSIDFIVKIIGFAILPIGGLLFWKQYFVLHDTFQNSVVSTAAAMVGMIPEGLVLLISLAFAVSVIKLSARKTLVQDMYCIET</sequence>
<reference evidence="4" key="2">
    <citation type="submission" date="2021-04" db="EMBL/GenBank/DDBJ databases">
        <authorList>
            <person name="Gilroy R."/>
        </authorList>
    </citation>
    <scope>NUCLEOTIDE SEQUENCE</scope>
    <source>
        <strain evidence="4">1282</strain>
    </source>
</reference>
<dbReference type="PANTHER" id="PTHR42861">
    <property type="entry name" value="CALCIUM-TRANSPORTING ATPASE"/>
    <property type="match status" value="1"/>
</dbReference>
<keyword evidence="2" id="KW-0812">Transmembrane</keyword>